<feature type="domain" description="DUF5683" evidence="3">
    <location>
        <begin position="77"/>
        <end position="128"/>
    </location>
</feature>
<keyword evidence="2" id="KW-0732">Signal</keyword>
<organism evidence="4 5">
    <name type="scientific">Candidatus Cryptobacteroides merdavium</name>
    <dbReference type="NCBI Taxonomy" id="2840769"/>
    <lineage>
        <taxon>Bacteria</taxon>
        <taxon>Pseudomonadati</taxon>
        <taxon>Bacteroidota</taxon>
        <taxon>Bacteroidia</taxon>
        <taxon>Bacteroidales</taxon>
        <taxon>Candidatus Cryptobacteroides</taxon>
    </lineage>
</organism>
<gene>
    <name evidence="4" type="ORF">IAC23_04760</name>
</gene>
<evidence type="ECO:0000313" key="4">
    <source>
        <dbReference type="EMBL" id="MBO8444990.1"/>
    </source>
</evidence>
<dbReference type="InterPro" id="IPR043738">
    <property type="entry name" value="DUF5683"/>
</dbReference>
<feature type="transmembrane region" description="Helical" evidence="1">
    <location>
        <begin position="263"/>
        <end position="285"/>
    </location>
</feature>
<reference evidence="4" key="1">
    <citation type="submission" date="2020-10" db="EMBL/GenBank/DDBJ databases">
        <authorList>
            <person name="Gilroy R."/>
        </authorList>
    </citation>
    <scope>NUCLEOTIDE SEQUENCE</scope>
    <source>
        <strain evidence="4">D5-748</strain>
    </source>
</reference>
<reference evidence="4" key="2">
    <citation type="journal article" date="2021" name="PeerJ">
        <title>Extensive microbial diversity within the chicken gut microbiome revealed by metagenomics and culture.</title>
        <authorList>
            <person name="Gilroy R."/>
            <person name="Ravi A."/>
            <person name="Getino M."/>
            <person name="Pursley I."/>
            <person name="Horton D.L."/>
            <person name="Alikhan N.F."/>
            <person name="Baker D."/>
            <person name="Gharbi K."/>
            <person name="Hall N."/>
            <person name="Watson M."/>
            <person name="Adriaenssens E.M."/>
            <person name="Foster-Nyarko E."/>
            <person name="Jarju S."/>
            <person name="Secka A."/>
            <person name="Antonio M."/>
            <person name="Oren A."/>
            <person name="Chaudhuri R.R."/>
            <person name="La Ragione R."/>
            <person name="Hildebrand F."/>
            <person name="Pallen M.J."/>
        </authorList>
    </citation>
    <scope>NUCLEOTIDE SEQUENCE</scope>
    <source>
        <strain evidence="4">D5-748</strain>
    </source>
</reference>
<dbReference type="Pfam" id="PF18935">
    <property type="entry name" value="DUF5683"/>
    <property type="match status" value="2"/>
</dbReference>
<proteinExistence type="predicted"/>
<keyword evidence="1" id="KW-1133">Transmembrane helix</keyword>
<feature type="transmembrane region" description="Helical" evidence="1">
    <location>
        <begin position="201"/>
        <end position="220"/>
    </location>
</feature>
<comment type="caution">
    <text evidence="4">The sequence shown here is derived from an EMBL/GenBank/DDBJ whole genome shotgun (WGS) entry which is preliminary data.</text>
</comment>
<feature type="transmembrane region" description="Helical" evidence="1">
    <location>
        <begin position="149"/>
        <end position="170"/>
    </location>
</feature>
<evidence type="ECO:0000256" key="2">
    <source>
        <dbReference type="SAM" id="SignalP"/>
    </source>
</evidence>
<keyword evidence="1" id="KW-0472">Membrane</keyword>
<accession>A0A9D9H8K5</accession>
<sequence>MPRFLRYMSAVAVFAVISVVSANAQFKEEAFTQTYNDTSATSTAAADTADKMFSFKELFGGLAHKQDLRIGTMLGGSIFMPGASQIYNRQYWKLPIIYGGIGALAGTGGYYLHRYNVSKKSYEAAIAGLPEFATDVVISPGIDYRSKQIGTWMMVGAGLIYWGALLDGAINYKPTEHPHPGRATVYSLLLPGLGQAYNGEYWKIPIYWGCLIGSVHYFYTNNINYQRFKRIHNEATLDPNYSGPITAETAVWYRDVYRRYRDYSVVAIALFYLLQVIDANVFAYMHDFEVTDDISMNIEPAIIAPNNAYAMQMTPTMGISNTVGIRLGVRF</sequence>
<protein>
    <recommendedName>
        <fullName evidence="3">DUF5683 domain-containing protein</fullName>
    </recommendedName>
</protein>
<dbReference type="EMBL" id="JADIMO010000056">
    <property type="protein sequence ID" value="MBO8444990.1"/>
    <property type="molecule type" value="Genomic_DNA"/>
</dbReference>
<evidence type="ECO:0000256" key="1">
    <source>
        <dbReference type="SAM" id="Phobius"/>
    </source>
</evidence>
<feature type="transmembrane region" description="Helical" evidence="1">
    <location>
        <begin position="91"/>
        <end position="112"/>
    </location>
</feature>
<feature type="chain" id="PRO_5039127438" description="DUF5683 domain-containing protein" evidence="2">
    <location>
        <begin position="25"/>
        <end position="331"/>
    </location>
</feature>
<keyword evidence="1" id="KW-0812">Transmembrane</keyword>
<dbReference type="AlphaFoldDB" id="A0A9D9H8K5"/>
<evidence type="ECO:0000313" key="5">
    <source>
        <dbReference type="Proteomes" id="UP000823619"/>
    </source>
</evidence>
<name>A0A9D9H8K5_9BACT</name>
<dbReference type="Proteomes" id="UP000823619">
    <property type="component" value="Unassembled WGS sequence"/>
</dbReference>
<feature type="domain" description="DUF5683" evidence="3">
    <location>
        <begin position="177"/>
        <end position="320"/>
    </location>
</feature>
<feature type="signal peptide" evidence="2">
    <location>
        <begin position="1"/>
        <end position="24"/>
    </location>
</feature>
<evidence type="ECO:0000259" key="3">
    <source>
        <dbReference type="Pfam" id="PF18935"/>
    </source>
</evidence>